<proteinExistence type="predicted"/>
<evidence type="ECO:0008006" key="8">
    <source>
        <dbReference type="Google" id="ProtNLM"/>
    </source>
</evidence>
<dbReference type="PANTHER" id="PTHR46283">
    <property type="entry name" value="E3 UBIQUITIN-PROTEIN LIGASE MARCH5"/>
    <property type="match status" value="1"/>
</dbReference>
<reference evidence="6" key="1">
    <citation type="submission" date="2020-05" db="EMBL/GenBank/DDBJ databases">
        <title>Mycena genomes resolve the evolution of fungal bioluminescence.</title>
        <authorList>
            <person name="Tsai I.J."/>
        </authorList>
    </citation>
    <scope>NUCLEOTIDE SEQUENCE</scope>
    <source>
        <strain evidence="6">CCC161011</strain>
    </source>
</reference>
<dbReference type="EMBL" id="JACAZI010000006">
    <property type="protein sequence ID" value="KAF7357845.1"/>
    <property type="molecule type" value="Genomic_DNA"/>
</dbReference>
<evidence type="ECO:0000256" key="5">
    <source>
        <dbReference type="SAM" id="Phobius"/>
    </source>
</evidence>
<protein>
    <recommendedName>
        <fullName evidence="8">RING-CH-type domain-containing protein</fullName>
    </recommendedName>
</protein>
<comment type="caution">
    <text evidence="6">The sequence shown here is derived from an EMBL/GenBank/DDBJ whole genome shotgun (WGS) entry which is preliminary data.</text>
</comment>
<name>A0A8H6YH24_9AGAR</name>
<dbReference type="Gene3D" id="3.30.40.10">
    <property type="entry name" value="Zinc/RING finger domain, C3HC4 (zinc finger)"/>
    <property type="match status" value="1"/>
</dbReference>
<keyword evidence="3 5" id="KW-1133">Transmembrane helix</keyword>
<dbReference type="Proteomes" id="UP000620124">
    <property type="component" value="Unassembled WGS sequence"/>
</dbReference>
<keyword evidence="7" id="KW-1185">Reference proteome</keyword>
<evidence type="ECO:0000313" key="7">
    <source>
        <dbReference type="Proteomes" id="UP000620124"/>
    </source>
</evidence>
<dbReference type="OrthoDB" id="5817083at2759"/>
<evidence type="ECO:0000256" key="1">
    <source>
        <dbReference type="ARBA" id="ARBA00004141"/>
    </source>
</evidence>
<dbReference type="GO" id="GO:0016020">
    <property type="term" value="C:membrane"/>
    <property type="evidence" value="ECO:0007669"/>
    <property type="project" value="UniProtKB-SubCell"/>
</dbReference>
<sequence>MNHYDDDVPTVDDLRVKSCFICLEEERAPDTQLLVRPGGIKPTPNKLNPWVHPCPNCALVAHDRCLLRWISSLPLKRRAKRKDRGPGYIPFVLDTFKCPHCKCPYELANPRPSRMHRLAMIYDAIYMILAELVNIGCTSVGLATLYMIPVLPAIQRPLVVLSGMFIQEVAFLESYLGPRMFNLLITNDVNDLIRSFFIVLPTVPFRLLLPGTLPKFVVPLYISFPFILHGMTEAGALGPLNTLDRLSDVSTTSRPMISMWPPSPALLGLVIVPLIRPVYNRLLSSFRTWVLGSTPPHRRRRYLNERWGLFGLRPRPPTPPADNDDPDPPPLVIADQIILKDQSSLTHDVLYAISSTTLPRLFGNLLLRGGGVL</sequence>
<evidence type="ECO:0000313" key="6">
    <source>
        <dbReference type="EMBL" id="KAF7357845.1"/>
    </source>
</evidence>
<gene>
    <name evidence="6" type="ORF">MVEN_00830700</name>
</gene>
<accession>A0A8H6YH24</accession>
<evidence type="ECO:0000256" key="2">
    <source>
        <dbReference type="ARBA" id="ARBA00022692"/>
    </source>
</evidence>
<dbReference type="InterPro" id="IPR013083">
    <property type="entry name" value="Znf_RING/FYVE/PHD"/>
</dbReference>
<dbReference type="AlphaFoldDB" id="A0A8H6YH24"/>
<organism evidence="6 7">
    <name type="scientific">Mycena venus</name>
    <dbReference type="NCBI Taxonomy" id="2733690"/>
    <lineage>
        <taxon>Eukaryota</taxon>
        <taxon>Fungi</taxon>
        <taxon>Dikarya</taxon>
        <taxon>Basidiomycota</taxon>
        <taxon>Agaricomycotina</taxon>
        <taxon>Agaricomycetes</taxon>
        <taxon>Agaricomycetidae</taxon>
        <taxon>Agaricales</taxon>
        <taxon>Marasmiineae</taxon>
        <taxon>Mycenaceae</taxon>
        <taxon>Mycena</taxon>
    </lineage>
</organism>
<evidence type="ECO:0000256" key="4">
    <source>
        <dbReference type="ARBA" id="ARBA00023136"/>
    </source>
</evidence>
<comment type="subcellular location">
    <subcellularLocation>
        <location evidence="1">Membrane</location>
        <topology evidence="1">Multi-pass membrane protein</topology>
    </subcellularLocation>
</comment>
<keyword evidence="4 5" id="KW-0472">Membrane</keyword>
<evidence type="ECO:0000256" key="3">
    <source>
        <dbReference type="ARBA" id="ARBA00022989"/>
    </source>
</evidence>
<feature type="transmembrane region" description="Helical" evidence="5">
    <location>
        <begin position="124"/>
        <end position="148"/>
    </location>
</feature>
<keyword evidence="2 5" id="KW-0812">Transmembrane</keyword>